<comment type="caution">
    <text evidence="1">The sequence shown here is derived from an EMBL/GenBank/DDBJ whole genome shotgun (WGS) entry which is preliminary data.</text>
</comment>
<dbReference type="EMBL" id="JAVHUY010000009">
    <property type="protein sequence ID" value="MDQ7905207.1"/>
    <property type="molecule type" value="Genomic_DNA"/>
</dbReference>
<proteinExistence type="predicted"/>
<evidence type="ECO:0000313" key="1">
    <source>
        <dbReference type="EMBL" id="MDQ7905207.1"/>
    </source>
</evidence>
<keyword evidence="2" id="KW-1185">Reference proteome</keyword>
<dbReference type="RefSeq" id="WP_308712479.1">
    <property type="nucleotide sequence ID" value="NZ_JAVHUY010000009.1"/>
</dbReference>
<reference evidence="1 2" key="1">
    <citation type="submission" date="2023-08" db="EMBL/GenBank/DDBJ databases">
        <title>Phytohabitans sansha sp. nov., isolated from marine sediment.</title>
        <authorList>
            <person name="Zhao Y."/>
            <person name="Yi K."/>
        </authorList>
    </citation>
    <scope>NUCLEOTIDE SEQUENCE [LARGE SCALE GENOMIC DNA]</scope>
    <source>
        <strain evidence="1 2">ZYX-F-186</strain>
    </source>
</reference>
<evidence type="ECO:0000313" key="2">
    <source>
        <dbReference type="Proteomes" id="UP001230908"/>
    </source>
</evidence>
<sequence>MKNDIIAQILGSLSGWYANELITFIVNSFGDDVFLVSAHLPYTLNSLDESARSGVHRFEGHNGVYELHYSWTWRY</sequence>
<protein>
    <submittedName>
        <fullName evidence="1">Uncharacterized protein</fullName>
    </submittedName>
</protein>
<gene>
    <name evidence="1" type="ORF">RB614_11800</name>
</gene>
<organism evidence="1 2">
    <name type="scientific">Phytohabitans maris</name>
    <dbReference type="NCBI Taxonomy" id="3071409"/>
    <lineage>
        <taxon>Bacteria</taxon>
        <taxon>Bacillati</taxon>
        <taxon>Actinomycetota</taxon>
        <taxon>Actinomycetes</taxon>
        <taxon>Micromonosporales</taxon>
        <taxon>Micromonosporaceae</taxon>
    </lineage>
</organism>
<accession>A0ABU0ZFV7</accession>
<name>A0ABU0ZFV7_9ACTN</name>
<dbReference type="Proteomes" id="UP001230908">
    <property type="component" value="Unassembled WGS sequence"/>
</dbReference>